<dbReference type="Proteomes" id="UP000706163">
    <property type="component" value="Unassembled WGS sequence"/>
</dbReference>
<reference evidence="1" key="1">
    <citation type="journal article" date="2021" name="PeerJ">
        <title>Extensive microbial diversity within the chicken gut microbiome revealed by metagenomics and culture.</title>
        <authorList>
            <person name="Gilroy R."/>
            <person name="Ravi A."/>
            <person name="Getino M."/>
            <person name="Pursley I."/>
            <person name="Horton D.L."/>
            <person name="Alikhan N.F."/>
            <person name="Baker D."/>
            <person name="Gharbi K."/>
            <person name="Hall N."/>
            <person name="Watson M."/>
            <person name="Adriaenssens E.M."/>
            <person name="Foster-Nyarko E."/>
            <person name="Jarju S."/>
            <person name="Secka A."/>
            <person name="Antonio M."/>
            <person name="Oren A."/>
            <person name="Chaudhuri R.R."/>
            <person name="La Ragione R."/>
            <person name="Hildebrand F."/>
            <person name="Pallen M.J."/>
        </authorList>
    </citation>
    <scope>NUCLEOTIDE SEQUENCE</scope>
    <source>
        <strain evidence="1">CHK149-3286</strain>
    </source>
</reference>
<protein>
    <submittedName>
        <fullName evidence="1">Uncharacterized protein</fullName>
    </submittedName>
</protein>
<dbReference type="EMBL" id="DYVT01000030">
    <property type="protein sequence ID" value="HJF67194.1"/>
    <property type="molecule type" value="Genomic_DNA"/>
</dbReference>
<evidence type="ECO:0000313" key="1">
    <source>
        <dbReference type="EMBL" id="HJF67194.1"/>
    </source>
</evidence>
<dbReference type="InterPro" id="IPR036086">
    <property type="entry name" value="ParB/Sulfiredoxin_sf"/>
</dbReference>
<evidence type="ECO:0000313" key="2">
    <source>
        <dbReference type="Proteomes" id="UP000706163"/>
    </source>
</evidence>
<dbReference type="InterPro" id="IPR046681">
    <property type="entry name" value="DUF6551"/>
</dbReference>
<reference evidence="1" key="2">
    <citation type="submission" date="2021-09" db="EMBL/GenBank/DDBJ databases">
        <authorList>
            <person name="Gilroy R."/>
        </authorList>
    </citation>
    <scope>NUCLEOTIDE SEQUENCE</scope>
    <source>
        <strain evidence="1">CHK149-3286</strain>
    </source>
</reference>
<dbReference type="SUPFAM" id="SSF110849">
    <property type="entry name" value="ParB/Sulfiredoxin"/>
    <property type="match status" value="1"/>
</dbReference>
<comment type="caution">
    <text evidence="1">The sequence shown here is derived from an EMBL/GenBank/DDBJ whole genome shotgun (WGS) entry which is preliminary data.</text>
</comment>
<accession>A0A921GXV1</accession>
<dbReference type="Pfam" id="PF20188">
    <property type="entry name" value="DUF6551"/>
    <property type="match status" value="1"/>
</dbReference>
<proteinExistence type="predicted"/>
<organism evidence="1 2">
    <name type="scientific">Staphylococcus kloosii</name>
    <dbReference type="NCBI Taxonomy" id="29384"/>
    <lineage>
        <taxon>Bacteria</taxon>
        <taxon>Bacillati</taxon>
        <taxon>Bacillota</taxon>
        <taxon>Bacilli</taxon>
        <taxon>Bacillales</taxon>
        <taxon>Staphylococcaceae</taxon>
        <taxon>Staphylococcus</taxon>
    </lineage>
</organism>
<sequence>MNLYIIDGQHRVEALKELNIPLIDATIHENLTVEEEAEMYYGINDRPAKSPNSKGKSSLKFGDVAAIEIEEAVTNIGMKIDYDKNVNSDGYIMAYAALQNIHKRYGKDMLEIVLQVINSAYGKDKRNYQSFMMKGFADFISKFGSSIDLNHLINRLQDVGFEGFMQEVNKNKVSFSTKKESLPFTLVEIYNKRKHNKNKLDKRLLFI</sequence>
<gene>
    <name evidence="1" type="ORF">K8V85_02685</name>
</gene>
<dbReference type="AlphaFoldDB" id="A0A921GXV1"/>
<name>A0A921GXV1_9STAP</name>